<dbReference type="EMBL" id="KV700135">
    <property type="protein sequence ID" value="OCF31406.1"/>
    <property type="molecule type" value="Genomic_DNA"/>
</dbReference>
<reference evidence="2" key="2">
    <citation type="submission" date="2013-12" db="EMBL/GenBank/DDBJ databases">
        <title>Evolution of pathogenesis and genome organization in the Tremellales.</title>
        <authorList>
            <person name="Cuomo C."/>
            <person name="Litvintseva A."/>
            <person name="Heitman J."/>
            <person name="Chen Y."/>
            <person name="Sun S."/>
            <person name="Springer D."/>
            <person name="Dromer F."/>
            <person name="Young S."/>
            <person name="Zeng Q."/>
            <person name="Chapman S."/>
            <person name="Gujja S."/>
            <person name="Saif S."/>
            <person name="Birren B."/>
        </authorList>
    </citation>
    <scope>NUCLEOTIDE SEQUENCE [LARGE SCALE GENOMIC DNA]</scope>
    <source>
        <strain evidence="2">BCC8398</strain>
    </source>
</reference>
<sequence length="356" mass="39704">MSVQPTTPARPSYKPQTSFPIRTEASGELIRYVEDDDQIAVLRSAVTLARRLFFSPLSKMIVVKLLGVEGGPVGEHDPTPHPVRLQDLPMDISIAQDVDRFQHEAQVKVVVDTTIRGYAKTNSTEPLILRINSDLVVPAGKAWRSGNTAEVNMTLLNLSCVMCHELMHLVRMQRFAATHDTPPSVSDGLRYREDVDDNGDNIVYGEGGWLWEVEYFGGALGATVFPRDHFCYKYDNQIHYVFAERPTPETTWFKVPYNQIRAVVEGFSGWQQNVPFTPTAPLNHGRNSAPRLRISSLSTTMHAYDGPGTKARVEQSDSTLDSDTVRCAYRGHAAETSKVSIVKIGRDGEILARHPI</sequence>
<dbReference type="Proteomes" id="UP000092666">
    <property type="component" value="Unassembled WGS sequence"/>
</dbReference>
<accession>A0A1B9GK67</accession>
<reference evidence="1 2" key="1">
    <citation type="submission" date="2013-07" db="EMBL/GenBank/DDBJ databases">
        <title>The Genome Sequence of Cryptococcus heveanensis BCC8398.</title>
        <authorList>
            <consortium name="The Broad Institute Genome Sequencing Platform"/>
            <person name="Cuomo C."/>
            <person name="Litvintseva A."/>
            <person name="Chen Y."/>
            <person name="Heitman J."/>
            <person name="Sun S."/>
            <person name="Springer D."/>
            <person name="Dromer F."/>
            <person name="Young S.K."/>
            <person name="Zeng Q."/>
            <person name="Gargeya S."/>
            <person name="Fitzgerald M."/>
            <person name="Abouelleil A."/>
            <person name="Alvarado L."/>
            <person name="Berlin A.M."/>
            <person name="Chapman S.B."/>
            <person name="Dewar J."/>
            <person name="Goldberg J."/>
            <person name="Griggs A."/>
            <person name="Gujja S."/>
            <person name="Hansen M."/>
            <person name="Howarth C."/>
            <person name="Imamovic A."/>
            <person name="Larimer J."/>
            <person name="McCowan C."/>
            <person name="Murphy C."/>
            <person name="Pearson M."/>
            <person name="Priest M."/>
            <person name="Roberts A."/>
            <person name="Saif S."/>
            <person name="Shea T."/>
            <person name="Sykes S."/>
            <person name="Wortman J."/>
            <person name="Nusbaum C."/>
            <person name="Birren B."/>
        </authorList>
    </citation>
    <scope>NUCLEOTIDE SEQUENCE [LARGE SCALE GENOMIC DNA]</scope>
    <source>
        <strain evidence="1 2">BCC8398</strain>
    </source>
</reference>
<dbReference type="AlphaFoldDB" id="A0A1B9GK67"/>
<keyword evidence="2" id="KW-1185">Reference proteome</keyword>
<name>A0A1B9GK67_9TREE</name>
<organism evidence="1 2">
    <name type="scientific">Kwoniella heveanensis BCC8398</name>
    <dbReference type="NCBI Taxonomy" id="1296120"/>
    <lineage>
        <taxon>Eukaryota</taxon>
        <taxon>Fungi</taxon>
        <taxon>Dikarya</taxon>
        <taxon>Basidiomycota</taxon>
        <taxon>Agaricomycotina</taxon>
        <taxon>Tremellomycetes</taxon>
        <taxon>Tremellales</taxon>
        <taxon>Cryptococcaceae</taxon>
        <taxon>Kwoniella</taxon>
    </lineage>
</organism>
<gene>
    <name evidence="1" type="ORF">I316_07011</name>
</gene>
<evidence type="ECO:0000313" key="2">
    <source>
        <dbReference type="Proteomes" id="UP000092666"/>
    </source>
</evidence>
<proteinExistence type="predicted"/>
<evidence type="ECO:0000313" key="1">
    <source>
        <dbReference type="EMBL" id="OCF31406.1"/>
    </source>
</evidence>
<protein>
    <submittedName>
        <fullName evidence="1">Uncharacterized protein</fullName>
    </submittedName>
</protein>